<organism evidence="3 6">
    <name type="scientific">Didymodactylos carnosus</name>
    <dbReference type="NCBI Taxonomy" id="1234261"/>
    <lineage>
        <taxon>Eukaryota</taxon>
        <taxon>Metazoa</taxon>
        <taxon>Spiralia</taxon>
        <taxon>Gnathifera</taxon>
        <taxon>Rotifera</taxon>
        <taxon>Eurotatoria</taxon>
        <taxon>Bdelloidea</taxon>
        <taxon>Philodinida</taxon>
        <taxon>Philodinidae</taxon>
        <taxon>Didymodactylos</taxon>
    </lineage>
</organism>
<feature type="region of interest" description="Disordered" evidence="1">
    <location>
        <begin position="27"/>
        <end position="71"/>
    </location>
</feature>
<dbReference type="EMBL" id="CAJOBA010081193">
    <property type="protein sequence ID" value="CAF4442264.1"/>
    <property type="molecule type" value="Genomic_DNA"/>
</dbReference>
<dbReference type="AlphaFoldDB" id="A0A816DHL4"/>
<name>A0A816DHL4_9BILA</name>
<sequence length="71" mass="8396">MEVDDEDNEQFEDDRAFMKVLRRYKLRDAADVSKPHTPQNRPTSPDKRLGSTPDVRPPNKRRQSERNSKKD</sequence>
<dbReference type="Proteomes" id="UP000681722">
    <property type="component" value="Unassembled WGS sequence"/>
</dbReference>
<keyword evidence="6" id="KW-1185">Reference proteome</keyword>
<accession>A0A816DHL4</accession>
<evidence type="ECO:0000313" key="2">
    <source>
        <dbReference type="EMBL" id="CAF1622154.1"/>
    </source>
</evidence>
<proteinExistence type="predicted"/>
<evidence type="ECO:0000313" key="3">
    <source>
        <dbReference type="EMBL" id="CAF1634399.1"/>
    </source>
</evidence>
<evidence type="ECO:0000313" key="4">
    <source>
        <dbReference type="EMBL" id="CAF4442264.1"/>
    </source>
</evidence>
<evidence type="ECO:0000313" key="5">
    <source>
        <dbReference type="EMBL" id="CAF4537938.1"/>
    </source>
</evidence>
<dbReference type="EMBL" id="CAJNOQ010044828">
    <property type="protein sequence ID" value="CAF1634399.1"/>
    <property type="molecule type" value="Genomic_DNA"/>
</dbReference>
<feature type="compositionally biased region" description="Basic and acidic residues" evidence="1">
    <location>
        <begin position="62"/>
        <end position="71"/>
    </location>
</feature>
<protein>
    <submittedName>
        <fullName evidence="3">Uncharacterized protein</fullName>
    </submittedName>
</protein>
<evidence type="ECO:0000256" key="1">
    <source>
        <dbReference type="SAM" id="MobiDB-lite"/>
    </source>
</evidence>
<dbReference type="Proteomes" id="UP000663829">
    <property type="component" value="Unassembled WGS sequence"/>
</dbReference>
<gene>
    <name evidence="3" type="ORF">GPM918_LOCUS44556</name>
    <name evidence="2" type="ORF">OVA965_LOCUS43261</name>
    <name evidence="5" type="ORF">SRO942_LOCUS46465</name>
    <name evidence="4" type="ORF">TMI583_LOCUS45442</name>
</gene>
<reference evidence="3" key="1">
    <citation type="submission" date="2021-02" db="EMBL/GenBank/DDBJ databases">
        <authorList>
            <person name="Nowell W R."/>
        </authorList>
    </citation>
    <scope>NUCLEOTIDE SEQUENCE</scope>
</reference>
<evidence type="ECO:0000313" key="6">
    <source>
        <dbReference type="Proteomes" id="UP000663829"/>
    </source>
</evidence>
<dbReference type="EMBL" id="CAJOBC010112991">
    <property type="protein sequence ID" value="CAF4537938.1"/>
    <property type="molecule type" value="Genomic_DNA"/>
</dbReference>
<dbReference type="Proteomes" id="UP000677228">
    <property type="component" value="Unassembled WGS sequence"/>
</dbReference>
<dbReference type="EMBL" id="CAJNOK010056252">
    <property type="protein sequence ID" value="CAF1622154.1"/>
    <property type="molecule type" value="Genomic_DNA"/>
</dbReference>
<dbReference type="Proteomes" id="UP000682733">
    <property type="component" value="Unassembled WGS sequence"/>
</dbReference>
<comment type="caution">
    <text evidence="3">The sequence shown here is derived from an EMBL/GenBank/DDBJ whole genome shotgun (WGS) entry which is preliminary data.</text>
</comment>